<evidence type="ECO:0000313" key="3">
    <source>
        <dbReference type="EMBL" id="WEK18361.1"/>
    </source>
</evidence>
<proteinExistence type="predicted"/>
<feature type="domain" description="Type IX secretion system protein PorV" evidence="2">
    <location>
        <begin position="27"/>
        <end position="264"/>
    </location>
</feature>
<dbReference type="NCBIfam" id="NF033710">
    <property type="entry name" value="T9SS_OM_PorV"/>
    <property type="match status" value="1"/>
</dbReference>
<feature type="chain" id="PRO_5042593454" evidence="1">
    <location>
        <begin position="20"/>
        <end position="381"/>
    </location>
</feature>
<evidence type="ECO:0000313" key="4">
    <source>
        <dbReference type="Proteomes" id="UP001214530"/>
    </source>
</evidence>
<dbReference type="InterPro" id="IPR045741">
    <property type="entry name" value="PorV"/>
</dbReference>
<gene>
    <name evidence="3" type="primary">porV</name>
    <name evidence="3" type="ORF">P0Y49_16345</name>
</gene>
<dbReference type="Pfam" id="PF19572">
    <property type="entry name" value="PorV"/>
    <property type="match status" value="1"/>
</dbReference>
<name>A0AAJ6B6E4_9SPHI</name>
<dbReference type="EMBL" id="CP119313">
    <property type="protein sequence ID" value="WEK18361.1"/>
    <property type="molecule type" value="Genomic_DNA"/>
</dbReference>
<accession>A0AAJ6B6E4</accession>
<evidence type="ECO:0000259" key="2">
    <source>
        <dbReference type="Pfam" id="PF19572"/>
    </source>
</evidence>
<dbReference type="NCBIfam" id="NF033709">
    <property type="entry name" value="PorV_fam"/>
    <property type="match status" value="1"/>
</dbReference>
<evidence type="ECO:0000256" key="1">
    <source>
        <dbReference type="SAM" id="SignalP"/>
    </source>
</evidence>
<feature type="signal peptide" evidence="1">
    <location>
        <begin position="1"/>
        <end position="19"/>
    </location>
</feature>
<dbReference type="Gene3D" id="2.40.160.60">
    <property type="entry name" value="Outer membrane protein transport protein (OMPP1/FadL/TodX)"/>
    <property type="match status" value="2"/>
</dbReference>
<keyword evidence="1" id="KW-0732">Signal</keyword>
<reference evidence="3" key="1">
    <citation type="submission" date="2023-03" db="EMBL/GenBank/DDBJ databases">
        <title>Andean soil-derived lignocellulolytic bacterial consortium as a source of novel taxa and putative plastic-active enzymes.</title>
        <authorList>
            <person name="Diaz-Garcia L."/>
            <person name="Chuvochina M."/>
            <person name="Feuerriegel G."/>
            <person name="Bunk B."/>
            <person name="Sproer C."/>
            <person name="Streit W.R."/>
            <person name="Rodriguez L.M."/>
            <person name="Overmann J."/>
            <person name="Jimenez D.J."/>
        </authorList>
    </citation>
    <scope>NUCLEOTIDE SEQUENCE</scope>
    <source>
        <strain evidence="3">MAG 3858</strain>
    </source>
</reference>
<sequence length="381" mass="41596">MKCRVFLFFYFAFCITVSGQININGSSSNAITTAVPFLTVIPDARSGALGDAGVAISADANAVYANPAKLAFSELNTAFSLSYSPWLRNFGKDMNLAYASFTHKINDRNAFGVALNYFNMGSVDLFDANANALGKYTPSDFSFETAFSRRLGEKFALGISLKYIHSGLAPSFVDGQQLQSVNAIATGVSLYHTSKVTQFGKDAIFSFGANLSNIGTKISYSETGKTSFMPTNLKVGAANSWLLDDKSMLTLTLDLNKLLVPTPPLRDVDGTIISGKDDDVSMVSGMFRSFNDAPGGFKEELKEISYSTGLEFWYDKQFALRAGYFYESPDKGNRQYATLGAGFKYSMVEFNFAYIAANQNKSPLANTLRFSLLFNLDVSKN</sequence>
<dbReference type="AlphaFoldDB" id="A0AAJ6B6E4"/>
<dbReference type="InterPro" id="IPR047799">
    <property type="entry name" value="T9SS_OM_PorV"/>
</dbReference>
<organism evidence="3 4">
    <name type="scientific">Candidatus Pedobacter colombiensis</name>
    <dbReference type="NCBI Taxonomy" id="3121371"/>
    <lineage>
        <taxon>Bacteria</taxon>
        <taxon>Pseudomonadati</taxon>
        <taxon>Bacteroidota</taxon>
        <taxon>Sphingobacteriia</taxon>
        <taxon>Sphingobacteriales</taxon>
        <taxon>Sphingobacteriaceae</taxon>
        <taxon>Pedobacter</taxon>
    </lineage>
</organism>
<dbReference type="SUPFAM" id="SSF56935">
    <property type="entry name" value="Porins"/>
    <property type="match status" value="1"/>
</dbReference>
<dbReference type="Proteomes" id="UP001214530">
    <property type="component" value="Chromosome"/>
</dbReference>
<protein>
    <submittedName>
        <fullName evidence="3">Type IX secretion system outer membrane channel protein PorV</fullName>
    </submittedName>
</protein>